<dbReference type="Proteomes" id="UP000252015">
    <property type="component" value="Unassembled WGS sequence"/>
</dbReference>
<protein>
    <submittedName>
        <fullName evidence="1">Uncharacterized protein</fullName>
    </submittedName>
</protein>
<dbReference type="STRING" id="29313.BHQ16_09270"/>
<dbReference type="AlphaFoldDB" id="A0A375YTF1"/>
<dbReference type="InterPro" id="IPR036390">
    <property type="entry name" value="WH_DNA-bd_sf"/>
</dbReference>
<reference evidence="1 2" key="1">
    <citation type="submission" date="2018-05" db="EMBL/GenBank/DDBJ databases">
        <authorList>
            <consortium name="IHU Genomes"/>
        </authorList>
    </citation>
    <scope>NUCLEOTIDE SEQUENCE [LARGE SCALE GENOMIC DNA]</scope>
    <source>
        <strain evidence="1 2">P7336</strain>
    </source>
</reference>
<dbReference type="PIRSF" id="PIRSF012611">
    <property type="entry name" value="UCP012611"/>
    <property type="match status" value="1"/>
</dbReference>
<keyword evidence="2" id="KW-1185">Reference proteome</keyword>
<dbReference type="InterPro" id="IPR016600">
    <property type="entry name" value="UCP012611"/>
</dbReference>
<dbReference type="InterPro" id="IPR019238">
    <property type="entry name" value="AbiEi_2"/>
</dbReference>
<evidence type="ECO:0000313" key="2">
    <source>
        <dbReference type="Proteomes" id="UP000252015"/>
    </source>
</evidence>
<proteinExistence type="predicted"/>
<dbReference type="Pfam" id="PF09952">
    <property type="entry name" value="AbiEi_2"/>
    <property type="match status" value="1"/>
</dbReference>
<organism evidence="1 2">
    <name type="scientific">Mycobacterium shimoidei</name>
    <dbReference type="NCBI Taxonomy" id="29313"/>
    <lineage>
        <taxon>Bacteria</taxon>
        <taxon>Bacillati</taxon>
        <taxon>Actinomycetota</taxon>
        <taxon>Actinomycetes</taxon>
        <taxon>Mycobacteriales</taxon>
        <taxon>Mycobacteriaceae</taxon>
        <taxon>Mycobacterium</taxon>
    </lineage>
</organism>
<accession>A0A375YTF1</accession>
<evidence type="ECO:0000313" key="1">
    <source>
        <dbReference type="EMBL" id="SRX92138.1"/>
    </source>
</evidence>
<dbReference type="SUPFAM" id="SSF46785">
    <property type="entry name" value="Winged helix' DNA-binding domain"/>
    <property type="match status" value="1"/>
</dbReference>
<sequence length="304" mass="33898">MELRLDDRYVNVAALYLPEMSATAALRAAYEVPTDVPLLVVGPRVHGSSADIMRTRGIWYVDEAGNAYLRDHALLIDVRGRRGSASTSLSQPHKSGPTNLFTPKRARVVFVLLCEPALTDAPFREIAERSGVSLGMAKETIDTLETVGFVEKLGRHRRLIRRGELLDLWASAYPSGLGRTNVLVVAHGDIQHWVAPGGVDVAISGEQALSRLGLIRNPETLVLYLDSRGERGPLRELMLINRWHSDPDGSITVREMFWRNLRPSNDIDTAPLILVYADLLASNEPRQIEIAREIRRSDERLVKL</sequence>
<gene>
    <name evidence="1" type="ORF">MSP7336_00362</name>
</gene>
<dbReference type="EMBL" id="UEGW01000001">
    <property type="protein sequence ID" value="SRX92138.1"/>
    <property type="molecule type" value="Genomic_DNA"/>
</dbReference>
<name>A0A375YTF1_MYCSH</name>